<dbReference type="SUPFAM" id="SSF50978">
    <property type="entry name" value="WD40 repeat-like"/>
    <property type="match status" value="1"/>
</dbReference>
<dbReference type="PRINTS" id="PR00320">
    <property type="entry name" value="GPROTEINBRPT"/>
</dbReference>
<protein>
    <submittedName>
        <fullName evidence="5">WD domain G-beta repeat</fullName>
    </submittedName>
</protein>
<dbReference type="InterPro" id="IPR019775">
    <property type="entry name" value="WD40_repeat_CS"/>
</dbReference>
<reference evidence="5" key="1">
    <citation type="submission" date="2021-05" db="EMBL/GenBank/DDBJ databases">
        <title>A free-living protist that lacks canonical eukaryotic 1 DNA replication and segregation systems.</title>
        <authorList>
            <person name="Salas-Leiva D.E."/>
            <person name="Tromer E.C."/>
            <person name="Curtis B.A."/>
            <person name="Jerlstrom-Hultqvist J."/>
            <person name="Kolisko M."/>
            <person name="Yi Z."/>
            <person name="Salas-Leiva J.S."/>
            <person name="Gallot-Lavallee L."/>
            <person name="Kops G.J.P.L."/>
            <person name="Archibald J.M."/>
            <person name="Simpson A.G.B."/>
            <person name="Roger A.J."/>
        </authorList>
    </citation>
    <scope>NUCLEOTIDE SEQUENCE</scope>
    <source>
        <strain evidence="5">BICM</strain>
    </source>
</reference>
<feature type="repeat" description="WD" evidence="3">
    <location>
        <begin position="69"/>
        <end position="110"/>
    </location>
</feature>
<dbReference type="InterPro" id="IPR050349">
    <property type="entry name" value="WD_LIS1/nudF_dynein_reg"/>
</dbReference>
<proteinExistence type="predicted"/>
<dbReference type="PROSITE" id="PS50082">
    <property type="entry name" value="WD_REPEATS_2"/>
    <property type="match status" value="11"/>
</dbReference>
<evidence type="ECO:0000256" key="1">
    <source>
        <dbReference type="ARBA" id="ARBA00022574"/>
    </source>
</evidence>
<dbReference type="Proteomes" id="UP000717585">
    <property type="component" value="Unassembled WGS sequence"/>
</dbReference>
<dbReference type="CDD" id="cd00200">
    <property type="entry name" value="WD40"/>
    <property type="match status" value="2"/>
</dbReference>
<feature type="repeat" description="WD" evidence="3">
    <location>
        <begin position="681"/>
        <end position="722"/>
    </location>
</feature>
<feature type="compositionally biased region" description="Polar residues" evidence="4">
    <location>
        <begin position="436"/>
        <end position="447"/>
    </location>
</feature>
<feature type="region of interest" description="Disordered" evidence="4">
    <location>
        <begin position="408"/>
        <end position="465"/>
    </location>
</feature>
<evidence type="ECO:0000256" key="2">
    <source>
        <dbReference type="ARBA" id="ARBA00022737"/>
    </source>
</evidence>
<feature type="region of interest" description="Disordered" evidence="4">
    <location>
        <begin position="312"/>
        <end position="383"/>
    </location>
</feature>
<gene>
    <name evidence="5" type="ORF">J8273_3380</name>
</gene>
<feature type="compositionally biased region" description="Polar residues" evidence="4">
    <location>
        <begin position="456"/>
        <end position="465"/>
    </location>
</feature>
<feature type="repeat" description="WD" evidence="3">
    <location>
        <begin position="279"/>
        <end position="310"/>
    </location>
</feature>
<keyword evidence="2" id="KW-0677">Repeat</keyword>
<dbReference type="Pfam" id="PF00400">
    <property type="entry name" value="WD40"/>
    <property type="match status" value="13"/>
</dbReference>
<dbReference type="OrthoDB" id="538223at2759"/>
<dbReference type="InterPro" id="IPR036322">
    <property type="entry name" value="WD40_repeat_dom_sf"/>
</dbReference>
<evidence type="ECO:0000256" key="3">
    <source>
        <dbReference type="PROSITE-ProRule" id="PRU00221"/>
    </source>
</evidence>
<feature type="repeat" description="WD" evidence="3">
    <location>
        <begin position="639"/>
        <end position="671"/>
    </location>
</feature>
<feature type="repeat" description="WD" evidence="3">
    <location>
        <begin position="162"/>
        <end position="196"/>
    </location>
</feature>
<evidence type="ECO:0000256" key="4">
    <source>
        <dbReference type="SAM" id="MobiDB-lite"/>
    </source>
</evidence>
<evidence type="ECO:0000313" key="6">
    <source>
        <dbReference type="Proteomes" id="UP000717585"/>
    </source>
</evidence>
<feature type="repeat" description="WD" evidence="3">
    <location>
        <begin position="243"/>
        <end position="270"/>
    </location>
</feature>
<dbReference type="InterPro" id="IPR015943">
    <property type="entry name" value="WD40/YVTN_repeat-like_dom_sf"/>
</dbReference>
<sequence>MKLGCEEPSSSVEIGEQLRIDKLEATTLDAFDCDANCVEFTKSGLVASGSDEGSIKIWESTTLERLHVMEGHRGSVFSIAINHTQTVLASSSFDRTVKLWSMSTGRCIKTLKGHGSIVWDVAFSPSESTIASASADGTVKLWDAAVGNCIKTLSGHDDGRWVNGVAFSPDGDRLASCSRDATVRVWDVASGECTGVLGDHSCTVICVAFSAAGTIASGDCGGVIKLWDGHQCTHTIRCCDVAVRCLAFSPDCGLLVSGSADAAVRIWRLEPEPKSVRDLPGHSDRVYGVAFTADGAGLGSASRDGSIRIWRSRVPVEGGETSGSTSDADTTVDDHESIADVDPATPFESDDAEPPGAVLESEPDLPPSVDTEGPGTPETQCPVNEESFVLDPCDPRDGAMAQDELEAADKATGPVNETEQEQGADDTLDLDLDVGPSSNGEGTTRPRQPSMAVSVVGSTDGQPTSSCLHVINTPSPEAIALFPDGTMVSGHSNYFVRMWDKDWACRRAIGHGSVVNAVAVSPDGQLIASGGDVYNGKRNSPIKLWDAATGQLVRVFEGTGNVSSLAFSPDGKALVSGSQDYTVRRWDVQRGKCVKTMKKHTHFVKTVAFSPDGKTIASGSSDYTIRVWNSQSGKQLKVITDHGEAVTSVVFSPDGALLASGSDDGSIRLWDTKKWRSGVKLRHDNWHVHCVAFSPNGKMIACGTYVDGLKLWDTASGELLKWIKGHEPPVIDVAFTVDGEGVISVCGGDNTIKLWDVGEFVDGKT</sequence>
<dbReference type="SMART" id="SM00320">
    <property type="entry name" value="WD40"/>
    <property type="match status" value="14"/>
</dbReference>
<feature type="compositionally biased region" description="Acidic residues" evidence="4">
    <location>
        <begin position="418"/>
        <end position="432"/>
    </location>
</feature>
<feature type="repeat" description="WD" evidence="3">
    <location>
        <begin position="555"/>
        <end position="596"/>
    </location>
</feature>
<dbReference type="PROSITE" id="PS00678">
    <property type="entry name" value="WD_REPEATS_1"/>
    <property type="match status" value="2"/>
</dbReference>
<dbReference type="Gene3D" id="2.130.10.10">
    <property type="entry name" value="YVTN repeat-like/Quinoprotein amine dehydrogenase"/>
    <property type="match status" value="5"/>
</dbReference>
<keyword evidence="6" id="KW-1185">Reference proteome</keyword>
<dbReference type="SUPFAM" id="SSF50998">
    <property type="entry name" value="Quinoprotein alcohol dehydrogenase-like"/>
    <property type="match status" value="1"/>
</dbReference>
<dbReference type="PROSITE" id="PS50294">
    <property type="entry name" value="WD_REPEATS_REGION"/>
    <property type="match status" value="9"/>
</dbReference>
<feature type="repeat" description="WD" evidence="3">
    <location>
        <begin position="508"/>
        <end position="555"/>
    </location>
</feature>
<dbReference type="AlphaFoldDB" id="A0A8J6E3J0"/>
<keyword evidence="1 3" id="KW-0853">WD repeat</keyword>
<dbReference type="EMBL" id="JAHDYR010000025">
    <property type="protein sequence ID" value="KAG9393247.1"/>
    <property type="molecule type" value="Genomic_DNA"/>
</dbReference>
<dbReference type="InterPro" id="IPR011047">
    <property type="entry name" value="Quinoprotein_ADH-like_sf"/>
</dbReference>
<feature type="repeat" description="WD" evidence="3">
    <location>
        <begin position="597"/>
        <end position="638"/>
    </location>
</feature>
<evidence type="ECO:0000313" key="5">
    <source>
        <dbReference type="EMBL" id="KAG9393247.1"/>
    </source>
</evidence>
<accession>A0A8J6E3J0</accession>
<dbReference type="InterPro" id="IPR001680">
    <property type="entry name" value="WD40_rpt"/>
</dbReference>
<organism evidence="5 6">
    <name type="scientific">Carpediemonas membranifera</name>
    <dbReference type="NCBI Taxonomy" id="201153"/>
    <lineage>
        <taxon>Eukaryota</taxon>
        <taxon>Metamonada</taxon>
        <taxon>Carpediemonas-like organisms</taxon>
        <taxon>Carpediemonas</taxon>
    </lineage>
</organism>
<name>A0A8J6E3J0_9EUKA</name>
<feature type="repeat" description="WD" evidence="3">
    <location>
        <begin position="111"/>
        <end position="152"/>
    </location>
</feature>
<dbReference type="InterPro" id="IPR020472">
    <property type="entry name" value="WD40_PAC1"/>
</dbReference>
<feature type="repeat" description="WD" evidence="3">
    <location>
        <begin position="723"/>
        <end position="757"/>
    </location>
</feature>
<dbReference type="PANTHER" id="PTHR44129">
    <property type="entry name" value="WD REPEAT-CONTAINING PROTEIN POP1"/>
    <property type="match status" value="1"/>
</dbReference>
<comment type="caution">
    <text evidence="5">The sequence shown here is derived from an EMBL/GenBank/DDBJ whole genome shotgun (WGS) entry which is preliminary data.</text>
</comment>